<dbReference type="Proteomes" id="UP000579153">
    <property type="component" value="Unassembled WGS sequence"/>
</dbReference>
<evidence type="ECO:0000313" key="5">
    <source>
        <dbReference type="Proteomes" id="UP000579153"/>
    </source>
</evidence>
<sequence length="65" mass="6673">MIEIDALTKVYGSAQVRAVDEVSLHVPAGSVFGFLGPNGAGKTTTIKMLACSPPPPARSGWADST</sequence>
<dbReference type="GO" id="GO:0005524">
    <property type="term" value="F:ATP binding"/>
    <property type="evidence" value="ECO:0007669"/>
    <property type="project" value="InterPro"/>
</dbReference>
<evidence type="ECO:0000256" key="2">
    <source>
        <dbReference type="ARBA" id="ARBA00022448"/>
    </source>
</evidence>
<comment type="caution">
    <text evidence="4">The sequence shown here is derived from an EMBL/GenBank/DDBJ whole genome shotgun (WGS) entry which is preliminary data.</text>
</comment>
<feature type="domain" description="ABC transporter" evidence="3">
    <location>
        <begin position="20"/>
        <end position="55"/>
    </location>
</feature>
<dbReference type="EMBL" id="JACHMB010000001">
    <property type="protein sequence ID" value="MBB5774459.1"/>
    <property type="molecule type" value="Genomic_DNA"/>
</dbReference>
<comment type="similarity">
    <text evidence="1">Belongs to the ABC transporter superfamily.</text>
</comment>
<dbReference type="PANTHER" id="PTHR43335">
    <property type="entry name" value="ABC TRANSPORTER, ATP-BINDING PROTEIN"/>
    <property type="match status" value="1"/>
</dbReference>
<protein>
    <submittedName>
        <fullName evidence="4">ABC-type multidrug transport system ATPase subunit</fullName>
    </submittedName>
</protein>
<keyword evidence="5" id="KW-1185">Reference proteome</keyword>
<keyword evidence="2" id="KW-0813">Transport</keyword>
<dbReference type="GO" id="GO:0016887">
    <property type="term" value="F:ATP hydrolysis activity"/>
    <property type="evidence" value="ECO:0007669"/>
    <property type="project" value="InterPro"/>
</dbReference>
<dbReference type="InterPro" id="IPR003439">
    <property type="entry name" value="ABC_transporter-like_ATP-bd"/>
</dbReference>
<reference evidence="4 5" key="1">
    <citation type="submission" date="2020-08" db="EMBL/GenBank/DDBJ databases">
        <title>Sequencing the genomes of 1000 actinobacteria strains.</title>
        <authorList>
            <person name="Klenk H.-P."/>
        </authorList>
    </citation>
    <scope>NUCLEOTIDE SEQUENCE [LARGE SCALE GENOMIC DNA]</scope>
    <source>
        <strain evidence="4 5">DSM 45507</strain>
    </source>
</reference>
<evidence type="ECO:0000259" key="3">
    <source>
        <dbReference type="Pfam" id="PF00005"/>
    </source>
</evidence>
<dbReference type="AlphaFoldDB" id="A0A7W9FZP2"/>
<name>A0A7W9FZP2_9ACTN</name>
<proteinExistence type="inferred from homology"/>
<evidence type="ECO:0000256" key="1">
    <source>
        <dbReference type="ARBA" id="ARBA00005417"/>
    </source>
</evidence>
<dbReference type="Gene3D" id="3.40.50.300">
    <property type="entry name" value="P-loop containing nucleotide triphosphate hydrolases"/>
    <property type="match status" value="1"/>
</dbReference>
<evidence type="ECO:0000313" key="4">
    <source>
        <dbReference type="EMBL" id="MBB5774459.1"/>
    </source>
</evidence>
<dbReference type="Pfam" id="PF00005">
    <property type="entry name" value="ABC_tran"/>
    <property type="match status" value="1"/>
</dbReference>
<dbReference type="InterPro" id="IPR027417">
    <property type="entry name" value="P-loop_NTPase"/>
</dbReference>
<organism evidence="4 5">
    <name type="scientific">Nonomuraea jabiensis</name>
    <dbReference type="NCBI Taxonomy" id="882448"/>
    <lineage>
        <taxon>Bacteria</taxon>
        <taxon>Bacillati</taxon>
        <taxon>Actinomycetota</taxon>
        <taxon>Actinomycetes</taxon>
        <taxon>Streptosporangiales</taxon>
        <taxon>Streptosporangiaceae</taxon>
        <taxon>Nonomuraea</taxon>
    </lineage>
</organism>
<gene>
    <name evidence="4" type="ORF">HD596_001215</name>
</gene>
<dbReference type="PANTHER" id="PTHR43335:SF4">
    <property type="entry name" value="ABC TRANSPORTER, ATP-BINDING PROTEIN"/>
    <property type="match status" value="1"/>
</dbReference>
<dbReference type="SUPFAM" id="SSF52540">
    <property type="entry name" value="P-loop containing nucleoside triphosphate hydrolases"/>
    <property type="match status" value="1"/>
</dbReference>
<dbReference type="RefSeq" id="WP_221519199.1">
    <property type="nucleotide sequence ID" value="NZ_JACHMB010000001.1"/>
</dbReference>
<accession>A0A7W9FZP2</accession>